<dbReference type="PANTHER" id="PTHR34293">
    <property type="entry name" value="HTH-TYPE TRANSCRIPTIONAL REGULATOR TRMBL2"/>
    <property type="match status" value="1"/>
</dbReference>
<evidence type="ECO:0000259" key="2">
    <source>
        <dbReference type="Pfam" id="PF01978"/>
    </source>
</evidence>
<dbReference type="EMBL" id="KP211932">
    <property type="protein sequence ID" value="ANV81250.1"/>
    <property type="molecule type" value="Genomic_DNA"/>
</dbReference>
<sequence>MDWNELFEEAGLSDREAKSLVILSSSKELKASDLAKKLGTNRLDAYNSLSRLTQIGLVNVTADRPMKFSCSSLPVLFKRLIKDQKSRIDRTTKAFESIMSGAKEDALETGESGGESDAKFAVLKGREYIQKRIGELSNEAEEQLILFLGKFGILHLCRSPAIEEVNSAAKRGVVVKVLSQLDRRTLRFFDQLDESIEVRHSDEINSLGVLQDFSNVVQFLFVESNPVGRGREDAALVVSSEVFSNSHHEFMMAIWNRAVDIESAKKRFTEERIVDPLRLTVGEGSFLDQFREALGFSGELPDEDTPFNPESFLASSKGINQARSAMQDGSVFSLHQLGIDIKTMLRQVGQRIGEELAFSLRNFEGHVEFLSELMDWWEYAGLGELEYGTSPFFHIKVNLTHPPNDKPEVLPLWELDDGIIEGALLSRYPEDSNVLVRKEPDEDDKSSWRYTLIFVDDVEEGDD</sequence>
<reference evidence="4" key="2">
    <citation type="journal article" date="2015" name="ISME J.">
        <title>A new class of marine Euryarchaeota group II from the Mediterranean deep chlorophyll maximum.</title>
        <authorList>
            <person name="Martin-Cuadrado A.B."/>
            <person name="Garcia-Heredia I."/>
            <person name="Molto A.G."/>
            <person name="Lopez-Ubeda R."/>
            <person name="Kimes N."/>
            <person name="Lopez-Garcia P."/>
            <person name="Moreira D."/>
            <person name="Rodriguez-Valera F."/>
        </authorList>
    </citation>
    <scope>NUCLEOTIDE SEQUENCE</scope>
</reference>
<dbReference type="InterPro" id="IPR002831">
    <property type="entry name" value="Tscrpt_reg_TrmB_N"/>
</dbReference>
<protein>
    <submittedName>
        <fullName evidence="4">Putative sugar-specific transcriptional regulator TrmB</fullName>
    </submittedName>
</protein>
<organism evidence="4">
    <name type="scientific">uncultured Poseidoniia archaeon</name>
    <dbReference type="NCBI Taxonomy" id="1697135"/>
    <lineage>
        <taxon>Archaea</taxon>
        <taxon>Methanobacteriati</taxon>
        <taxon>Thermoplasmatota</taxon>
        <taxon>Candidatus Poseidoniia</taxon>
        <taxon>environmental samples</taxon>
    </lineage>
</organism>
<dbReference type="PANTHER" id="PTHR34293:SF1">
    <property type="entry name" value="HTH-TYPE TRANSCRIPTIONAL REGULATOR TRMBL2"/>
    <property type="match status" value="1"/>
</dbReference>
<accession>A0A1B1TG39</accession>
<dbReference type="InterPro" id="IPR036388">
    <property type="entry name" value="WH-like_DNA-bd_sf"/>
</dbReference>
<feature type="domain" description="Transcription regulator TrmB N-terminal" evidence="2">
    <location>
        <begin position="9"/>
        <end position="71"/>
    </location>
</feature>
<evidence type="ECO:0000313" key="4">
    <source>
        <dbReference type="EMBL" id="ANV81250.1"/>
    </source>
</evidence>
<dbReference type="InterPro" id="IPR051797">
    <property type="entry name" value="TrmB-like"/>
</dbReference>
<comment type="similarity">
    <text evidence="1">Belongs to the transcriptional regulator TrmB family.</text>
</comment>
<dbReference type="SUPFAM" id="SSF46785">
    <property type="entry name" value="Winged helix' DNA-binding domain"/>
    <property type="match status" value="1"/>
</dbReference>
<dbReference type="AlphaFoldDB" id="A0A1B1TG39"/>
<dbReference type="Pfam" id="PF11495">
    <property type="entry name" value="Regulator_TrmB"/>
    <property type="match status" value="1"/>
</dbReference>
<evidence type="ECO:0000256" key="1">
    <source>
        <dbReference type="ARBA" id="ARBA00007287"/>
    </source>
</evidence>
<proteinExistence type="inferred from homology"/>
<dbReference type="Gene3D" id="1.10.10.10">
    <property type="entry name" value="Winged helix-like DNA-binding domain superfamily/Winged helix DNA-binding domain"/>
    <property type="match status" value="1"/>
</dbReference>
<name>A0A1B1TG39_9ARCH</name>
<reference evidence="4" key="1">
    <citation type="submission" date="2014-11" db="EMBL/GenBank/DDBJ databases">
        <authorList>
            <person name="Zhu J."/>
            <person name="Qi W."/>
            <person name="Song R."/>
        </authorList>
    </citation>
    <scope>NUCLEOTIDE SEQUENCE</scope>
</reference>
<dbReference type="InterPro" id="IPR036390">
    <property type="entry name" value="WH_DNA-bd_sf"/>
</dbReference>
<dbReference type="Pfam" id="PF01978">
    <property type="entry name" value="TrmB"/>
    <property type="match status" value="1"/>
</dbReference>
<dbReference type="InterPro" id="IPR021586">
    <property type="entry name" value="Tscrpt_reg_TrmB_C"/>
</dbReference>
<evidence type="ECO:0000259" key="3">
    <source>
        <dbReference type="Pfam" id="PF11495"/>
    </source>
</evidence>
<feature type="domain" description="Transcription regulator TrmB C-terminal" evidence="3">
    <location>
        <begin position="121"/>
        <end position="274"/>
    </location>
</feature>